<gene>
    <name evidence="17" type="primary">flhF</name>
    <name evidence="17" type="ORF">EJA10_05960</name>
</gene>
<keyword evidence="5" id="KW-1003">Cell membrane</keyword>
<dbReference type="InterPro" id="IPR003593">
    <property type="entry name" value="AAA+_ATPase"/>
</dbReference>
<dbReference type="InterPro" id="IPR020006">
    <property type="entry name" value="FlhF"/>
</dbReference>
<evidence type="ECO:0000256" key="14">
    <source>
        <dbReference type="SAM" id="MobiDB-lite"/>
    </source>
</evidence>
<evidence type="ECO:0000256" key="9">
    <source>
        <dbReference type="ARBA" id="ARBA00023134"/>
    </source>
</evidence>
<evidence type="ECO:0000313" key="17">
    <source>
        <dbReference type="EMBL" id="RSD28007.1"/>
    </source>
</evidence>
<comment type="subcellular location">
    <subcellularLocation>
        <location evidence="1">Cell membrane</location>
        <topology evidence="1">Peripheral membrane protein</topology>
        <orientation evidence="1">Cytoplasmic side</orientation>
    </subcellularLocation>
</comment>
<evidence type="ECO:0000259" key="15">
    <source>
        <dbReference type="SMART" id="SM00382"/>
    </source>
</evidence>
<dbReference type="SMART" id="SM00962">
    <property type="entry name" value="SRP54"/>
    <property type="match status" value="1"/>
</dbReference>
<keyword evidence="17" id="KW-0282">Flagellum</keyword>
<feature type="domain" description="SRP54-type proteins GTP-binding" evidence="16">
    <location>
        <begin position="196"/>
        <end position="387"/>
    </location>
</feature>
<organism evidence="17 18">
    <name type="scientific">Mesobacillus subterraneus</name>
    <dbReference type="NCBI Taxonomy" id="285983"/>
    <lineage>
        <taxon>Bacteria</taxon>
        <taxon>Bacillati</taxon>
        <taxon>Bacillota</taxon>
        <taxon>Bacilli</taxon>
        <taxon>Bacillales</taxon>
        <taxon>Bacillaceae</taxon>
        <taxon>Mesobacillus</taxon>
    </lineage>
</organism>
<dbReference type="Proteomes" id="UP000279911">
    <property type="component" value="Unassembled WGS sequence"/>
</dbReference>
<dbReference type="SUPFAM" id="SSF52540">
    <property type="entry name" value="P-loop containing nucleoside triphosphate hydrolases"/>
    <property type="match status" value="1"/>
</dbReference>
<dbReference type="PANTHER" id="PTHR43134:SF3">
    <property type="entry name" value="FLAGELLAR BIOSYNTHESIS PROTEIN FLHF"/>
    <property type="match status" value="1"/>
</dbReference>
<sequence length="392" mass="43967">MKVKKYTASSMPEAMKQVRAELGSDAVILNSRVVQSGGFMGFFRKNSIEVIAAIDPDLESSTKPVKAEKEKFVVKPSIKNDQTQPFMQPERPMQPEKPLGKADRDILKEISELKELLKSTKNDAPIGLPESISKLINQLRDQEISAEFIDEIAAVLLEKWYLSGASASDEEILLWSKEAIKQKLVDLSFGGLSFKKKFVNVIGPTGVGKTTTLAKIAAECVLKHHKKVAFITTDTYRIAAIEQLKTYAKILEVPIEVCYNMDDFKTATEKFSEHDFVFIDTAGRNFGNQKYVNDLNDAIDFNKDMETFLVLALTSKQKDMEEIKKQFSLIHIDQFIFTKLDETAVYGSMFNMARKFSTGIAYLTNGQDVPDDLLEADAEIVANTILGVNIYE</sequence>
<dbReference type="OrthoDB" id="9778554at2"/>
<evidence type="ECO:0000256" key="6">
    <source>
        <dbReference type="ARBA" id="ARBA00022741"/>
    </source>
</evidence>
<evidence type="ECO:0000256" key="1">
    <source>
        <dbReference type="ARBA" id="ARBA00004413"/>
    </source>
</evidence>
<dbReference type="GO" id="GO:0044781">
    <property type="term" value="P:bacterial-type flagellum organization"/>
    <property type="evidence" value="ECO:0007669"/>
    <property type="project" value="UniProtKB-UniRule"/>
</dbReference>
<evidence type="ECO:0000256" key="3">
    <source>
        <dbReference type="ARBA" id="ARBA00014919"/>
    </source>
</evidence>
<dbReference type="EMBL" id="RSFW01000009">
    <property type="protein sequence ID" value="RSD28007.1"/>
    <property type="molecule type" value="Genomic_DNA"/>
</dbReference>
<evidence type="ECO:0000256" key="10">
    <source>
        <dbReference type="ARBA" id="ARBA00023136"/>
    </source>
</evidence>
<keyword evidence="6" id="KW-0547">Nucleotide-binding</keyword>
<keyword evidence="10" id="KW-0472">Membrane</keyword>
<dbReference type="InterPro" id="IPR000897">
    <property type="entry name" value="SRP54_GTPase_dom"/>
</dbReference>
<evidence type="ECO:0000256" key="11">
    <source>
        <dbReference type="ARBA" id="ARBA00023225"/>
    </source>
</evidence>
<comment type="similarity">
    <text evidence="2">Belongs to the GTP-binding SRP family.</text>
</comment>
<feature type="region of interest" description="Disordered" evidence="14">
    <location>
        <begin position="82"/>
        <end position="101"/>
    </location>
</feature>
<feature type="domain" description="AAA+ ATPase" evidence="15">
    <location>
        <begin position="195"/>
        <end position="386"/>
    </location>
</feature>
<comment type="caution">
    <text evidence="17">The sequence shown here is derived from an EMBL/GenBank/DDBJ whole genome shotgun (WGS) entry which is preliminary data.</text>
</comment>
<evidence type="ECO:0000256" key="7">
    <source>
        <dbReference type="ARBA" id="ARBA00022795"/>
    </source>
</evidence>
<evidence type="ECO:0000256" key="5">
    <source>
        <dbReference type="ARBA" id="ARBA00022475"/>
    </source>
</evidence>
<comment type="function">
    <text evidence="12">Necessary for flagellar biosynthesis. May be involved in translocation of the flagellum.</text>
</comment>
<keyword evidence="11" id="KW-1006">Bacterial flagellum protein export</keyword>
<dbReference type="PANTHER" id="PTHR43134">
    <property type="entry name" value="SIGNAL RECOGNITION PARTICLE RECEPTOR SUBUNIT ALPHA"/>
    <property type="match status" value="1"/>
</dbReference>
<dbReference type="Gene3D" id="1.20.120.1380">
    <property type="entry name" value="Flagellar FlhF biosynthesis protein, N domain"/>
    <property type="match status" value="1"/>
</dbReference>
<evidence type="ECO:0000256" key="8">
    <source>
        <dbReference type="ARBA" id="ARBA00022927"/>
    </source>
</evidence>
<proteinExistence type="inferred from homology"/>
<dbReference type="InterPro" id="IPR047040">
    <property type="entry name" value="FlhF__GTPase_dom"/>
</dbReference>
<dbReference type="GO" id="GO:0005886">
    <property type="term" value="C:plasma membrane"/>
    <property type="evidence" value="ECO:0007669"/>
    <property type="project" value="UniProtKB-SubCell"/>
</dbReference>
<dbReference type="SMART" id="SM00382">
    <property type="entry name" value="AAA"/>
    <property type="match status" value="1"/>
</dbReference>
<evidence type="ECO:0000256" key="2">
    <source>
        <dbReference type="ARBA" id="ARBA00008531"/>
    </source>
</evidence>
<keyword evidence="8" id="KW-0653">Protein transport</keyword>
<dbReference type="RefSeq" id="WP_125479101.1">
    <property type="nucleotide sequence ID" value="NZ_RSFW01000009.1"/>
</dbReference>
<keyword evidence="17" id="KW-0966">Cell projection</keyword>
<dbReference type="CDD" id="cd17873">
    <property type="entry name" value="FlhF"/>
    <property type="match status" value="1"/>
</dbReference>
<keyword evidence="9" id="KW-0342">GTP-binding</keyword>
<dbReference type="GO" id="GO:0006614">
    <property type="term" value="P:SRP-dependent cotranslational protein targeting to membrane"/>
    <property type="evidence" value="ECO:0007669"/>
    <property type="project" value="UniProtKB-UniRule"/>
</dbReference>
<protein>
    <recommendedName>
        <fullName evidence="3 13">Flagellar biosynthesis protein FlhF</fullName>
    </recommendedName>
</protein>
<dbReference type="NCBIfam" id="TIGR03499">
    <property type="entry name" value="FlhF"/>
    <property type="match status" value="1"/>
</dbReference>
<dbReference type="Gene3D" id="3.40.50.300">
    <property type="entry name" value="P-loop containing nucleotide triphosphate hydrolases"/>
    <property type="match status" value="1"/>
</dbReference>
<name>A0A3R9E7R4_9BACI</name>
<evidence type="ECO:0000259" key="16">
    <source>
        <dbReference type="SMART" id="SM00962"/>
    </source>
</evidence>
<keyword evidence="4" id="KW-0813">Transport</keyword>
<dbReference type="AlphaFoldDB" id="A0A3R9E7R4"/>
<reference evidence="18" key="1">
    <citation type="submission" date="2018-12" db="EMBL/GenBank/DDBJ databases">
        <title>Bacillus chawlae sp. nov., Bacillus glennii sp. nov., and Bacillus saganii sp. nov. Isolated from the Vehicle Assembly Building at Kennedy Space Center where the Viking Spacecraft were Assembled.</title>
        <authorList>
            <person name="Seuylemezian A."/>
            <person name="Vaishampayan P."/>
        </authorList>
    </citation>
    <scope>NUCLEOTIDE SEQUENCE [LARGE SCALE GENOMIC DNA]</scope>
    <source>
        <strain evidence="18">DSM 13966</strain>
    </source>
</reference>
<dbReference type="FunFam" id="3.40.50.300:FF:000695">
    <property type="entry name" value="Flagellar biosynthesis regulator FlhF"/>
    <property type="match status" value="1"/>
</dbReference>
<dbReference type="Pfam" id="PF00448">
    <property type="entry name" value="SRP54"/>
    <property type="match status" value="1"/>
</dbReference>
<evidence type="ECO:0000256" key="4">
    <source>
        <dbReference type="ARBA" id="ARBA00022448"/>
    </source>
</evidence>
<keyword evidence="17" id="KW-0969">Cilium</keyword>
<evidence type="ECO:0000256" key="12">
    <source>
        <dbReference type="ARBA" id="ARBA00025337"/>
    </source>
</evidence>
<dbReference type="GO" id="GO:0005525">
    <property type="term" value="F:GTP binding"/>
    <property type="evidence" value="ECO:0007669"/>
    <property type="project" value="UniProtKB-UniRule"/>
</dbReference>
<keyword evidence="7" id="KW-1005">Bacterial flagellum biogenesis</keyword>
<evidence type="ECO:0000256" key="13">
    <source>
        <dbReference type="NCBIfam" id="TIGR03499"/>
    </source>
</evidence>
<dbReference type="GO" id="GO:0005047">
    <property type="term" value="F:signal recognition particle binding"/>
    <property type="evidence" value="ECO:0007669"/>
    <property type="project" value="TreeGrafter"/>
</dbReference>
<evidence type="ECO:0000313" key="18">
    <source>
        <dbReference type="Proteomes" id="UP000279911"/>
    </source>
</evidence>
<accession>A0A3R9E7R4</accession>
<dbReference type="InterPro" id="IPR027417">
    <property type="entry name" value="P-loop_NTPase"/>
</dbReference>
<dbReference type="GO" id="GO:0003924">
    <property type="term" value="F:GTPase activity"/>
    <property type="evidence" value="ECO:0007669"/>
    <property type="project" value="UniProtKB-UniRule"/>
</dbReference>
<dbReference type="GO" id="GO:0015031">
    <property type="term" value="P:protein transport"/>
    <property type="evidence" value="ECO:0007669"/>
    <property type="project" value="UniProtKB-KW"/>
</dbReference>